<dbReference type="GO" id="GO:0009986">
    <property type="term" value="C:cell surface"/>
    <property type="evidence" value="ECO:0007669"/>
    <property type="project" value="UniProtKB-SubCell"/>
</dbReference>
<evidence type="ECO:0000313" key="5">
    <source>
        <dbReference type="Proteomes" id="UP000198734"/>
    </source>
</evidence>
<evidence type="ECO:0000256" key="3">
    <source>
        <dbReference type="SAM" id="Phobius"/>
    </source>
</evidence>
<evidence type="ECO:0000256" key="1">
    <source>
        <dbReference type="ARBA" id="ARBA00004241"/>
    </source>
</evidence>
<evidence type="ECO:0000256" key="2">
    <source>
        <dbReference type="ARBA" id="ARBA00023287"/>
    </source>
</evidence>
<reference evidence="5" key="1">
    <citation type="submission" date="2016-10" db="EMBL/GenBank/DDBJ databases">
        <authorList>
            <person name="Varghese N."/>
            <person name="Submissions S."/>
        </authorList>
    </citation>
    <scope>NUCLEOTIDE SEQUENCE [LARGE SCALE GENOMIC DNA]</scope>
    <source>
        <strain evidence="5">DSM 11706</strain>
    </source>
</reference>
<accession>A0A1I6B0K2</accession>
<keyword evidence="5" id="KW-1185">Reference proteome</keyword>
<dbReference type="OrthoDB" id="2734640at2"/>
<keyword evidence="3" id="KW-0472">Membrane</keyword>
<dbReference type="GO" id="GO:0030420">
    <property type="term" value="P:establishment of competence for transformation"/>
    <property type="evidence" value="ECO:0007669"/>
    <property type="project" value="UniProtKB-KW"/>
</dbReference>
<keyword evidence="3" id="KW-1133">Transmembrane helix</keyword>
<gene>
    <name evidence="4" type="ORF">SAMN05421670_0049</name>
</gene>
<dbReference type="InterPro" id="IPR012902">
    <property type="entry name" value="N_methyl_site"/>
</dbReference>
<dbReference type="RefSeq" id="WP_093538405.1">
    <property type="nucleotide sequence ID" value="NZ_FOXU01000010.1"/>
</dbReference>
<name>A0A1I6B0K2_9BACI</name>
<sequence>MANFVQYKFKSDEKGFTIIEMLLVLSIVMVVSSSVILLSASKLEEMEEERFYKQLHLDIQRIQAISIGENKYTYIYFINNRRSYQARSANVILFEKELPRNMQLADESTIKTISFHPNGNLNNFGNLLFETERGEKRITLYIGRGVINYEK</sequence>
<proteinExistence type="predicted"/>
<comment type="subcellular location">
    <subcellularLocation>
        <location evidence="1">Cell surface</location>
    </subcellularLocation>
</comment>
<dbReference type="Proteomes" id="UP000198734">
    <property type="component" value="Unassembled WGS sequence"/>
</dbReference>
<dbReference type="AlphaFoldDB" id="A0A1I6B0K2"/>
<keyword evidence="2" id="KW-0178">Competence</keyword>
<organism evidence="4 5">
    <name type="scientific">Psychrobacillus psychrotolerans</name>
    <dbReference type="NCBI Taxonomy" id="126156"/>
    <lineage>
        <taxon>Bacteria</taxon>
        <taxon>Bacillati</taxon>
        <taxon>Bacillota</taxon>
        <taxon>Bacilli</taxon>
        <taxon>Bacillales</taxon>
        <taxon>Bacillaceae</taxon>
        <taxon>Psychrobacillus</taxon>
    </lineage>
</organism>
<dbReference type="PIRSF" id="PIRSF021292">
    <property type="entry name" value="Competence_ComGD"/>
    <property type="match status" value="1"/>
</dbReference>
<dbReference type="InterPro" id="IPR016785">
    <property type="entry name" value="ComGD"/>
</dbReference>
<dbReference type="STRING" id="126156.SAMN05421670_0049"/>
<dbReference type="Pfam" id="PF07963">
    <property type="entry name" value="N_methyl"/>
    <property type="match status" value="1"/>
</dbReference>
<dbReference type="EMBL" id="FOXU01000010">
    <property type="protein sequence ID" value="SFQ74399.1"/>
    <property type="molecule type" value="Genomic_DNA"/>
</dbReference>
<feature type="transmembrane region" description="Helical" evidence="3">
    <location>
        <begin position="16"/>
        <end position="40"/>
    </location>
</feature>
<protein>
    <submittedName>
        <fullName evidence="4">Type II secretory pathway, pseudopilin PulG</fullName>
    </submittedName>
</protein>
<keyword evidence="3" id="KW-0812">Transmembrane</keyword>
<evidence type="ECO:0000313" key="4">
    <source>
        <dbReference type="EMBL" id="SFQ74399.1"/>
    </source>
</evidence>
<dbReference type="NCBIfam" id="NF040982">
    <property type="entry name" value="ComGD"/>
    <property type="match status" value="1"/>
</dbReference>